<dbReference type="EMBL" id="NWSY01000008">
    <property type="protein sequence ID" value="PDT23163.1"/>
    <property type="molecule type" value="Genomic_DNA"/>
</dbReference>
<protein>
    <submittedName>
        <fullName evidence="1">Uncharacterized protein</fullName>
    </submittedName>
</protein>
<proteinExistence type="predicted"/>
<name>A0ABX4JW84_9HYPH</name>
<sequence length="70" mass="7825">MDAKADRLRPDCALFRDLHRTRENNRKANGCLNSIAGPTGPLAFWQSSSKRFRLGFAAGFRGLRNAVPFC</sequence>
<comment type="caution">
    <text evidence="1">The sequence shown here is derived from an EMBL/GenBank/DDBJ whole genome shotgun (WGS) entry which is preliminary data.</text>
</comment>
<gene>
    <name evidence="1" type="ORF">CO674_11905</name>
</gene>
<reference evidence="1 2" key="1">
    <citation type="submission" date="2017-09" db="EMBL/GenBank/DDBJ databases">
        <title>Comparative genomics of rhizobia isolated from Phaseolus vulgaris in China.</title>
        <authorList>
            <person name="Tong W."/>
        </authorList>
    </citation>
    <scope>NUCLEOTIDE SEQUENCE [LARGE SCALE GENOMIC DNA]</scope>
    <source>
        <strain evidence="1 2">FH14</strain>
    </source>
</reference>
<organism evidence="1 2">
    <name type="scientific">Rhizobium hidalgonense</name>
    <dbReference type="NCBI Taxonomy" id="1538159"/>
    <lineage>
        <taxon>Bacteria</taxon>
        <taxon>Pseudomonadati</taxon>
        <taxon>Pseudomonadota</taxon>
        <taxon>Alphaproteobacteria</taxon>
        <taxon>Hyphomicrobiales</taxon>
        <taxon>Rhizobiaceae</taxon>
        <taxon>Rhizobium/Agrobacterium group</taxon>
        <taxon>Rhizobium</taxon>
    </lineage>
</organism>
<dbReference type="Proteomes" id="UP000219914">
    <property type="component" value="Unassembled WGS sequence"/>
</dbReference>
<evidence type="ECO:0000313" key="2">
    <source>
        <dbReference type="Proteomes" id="UP000219914"/>
    </source>
</evidence>
<accession>A0ABX4JW84</accession>
<keyword evidence="2" id="KW-1185">Reference proteome</keyword>
<evidence type="ECO:0000313" key="1">
    <source>
        <dbReference type="EMBL" id="PDT23163.1"/>
    </source>
</evidence>